<dbReference type="EMBL" id="JAGYWB010000006">
    <property type="protein sequence ID" value="KAI0520438.1"/>
    <property type="molecule type" value="Genomic_DNA"/>
</dbReference>
<reference evidence="1" key="1">
    <citation type="journal article" date="2022" name="Front. Genet.">
        <title>Chromosome-Scale Assembly of the Dendrobium nobile Genome Provides Insights Into the Molecular Mechanism of the Biosynthesis of the Medicinal Active Ingredient of Dendrobium.</title>
        <authorList>
            <person name="Xu Q."/>
            <person name="Niu S.-C."/>
            <person name="Li K.-L."/>
            <person name="Zheng P.-J."/>
            <person name="Zhang X.-J."/>
            <person name="Jia Y."/>
            <person name="Liu Y."/>
            <person name="Niu Y.-X."/>
            <person name="Yu L.-H."/>
            <person name="Chen D.-F."/>
            <person name="Zhang G.-Q."/>
        </authorList>
    </citation>
    <scope>NUCLEOTIDE SEQUENCE</scope>
    <source>
        <tissue evidence="1">Leaf</tissue>
    </source>
</reference>
<accession>A0A8T3BT51</accession>
<evidence type="ECO:0000313" key="1">
    <source>
        <dbReference type="EMBL" id="KAI0520438.1"/>
    </source>
</evidence>
<keyword evidence="2" id="KW-1185">Reference proteome</keyword>
<protein>
    <submittedName>
        <fullName evidence="1">Uncharacterized protein</fullName>
    </submittedName>
</protein>
<organism evidence="1 2">
    <name type="scientific">Dendrobium nobile</name>
    <name type="common">Orchid</name>
    <dbReference type="NCBI Taxonomy" id="94219"/>
    <lineage>
        <taxon>Eukaryota</taxon>
        <taxon>Viridiplantae</taxon>
        <taxon>Streptophyta</taxon>
        <taxon>Embryophyta</taxon>
        <taxon>Tracheophyta</taxon>
        <taxon>Spermatophyta</taxon>
        <taxon>Magnoliopsida</taxon>
        <taxon>Liliopsida</taxon>
        <taxon>Asparagales</taxon>
        <taxon>Orchidaceae</taxon>
        <taxon>Epidendroideae</taxon>
        <taxon>Malaxideae</taxon>
        <taxon>Dendrobiinae</taxon>
        <taxon>Dendrobium</taxon>
    </lineage>
</organism>
<name>A0A8T3BT51_DENNO</name>
<evidence type="ECO:0000313" key="2">
    <source>
        <dbReference type="Proteomes" id="UP000829196"/>
    </source>
</evidence>
<sequence length="54" mass="5821">MAGFLFLFFGTEAPNPLPCDPTAKFLLEVGGRRALEWAFHGEIPVSKACDGSHA</sequence>
<gene>
    <name evidence="1" type="ORF">KFK09_007913</name>
</gene>
<dbReference type="Proteomes" id="UP000829196">
    <property type="component" value="Unassembled WGS sequence"/>
</dbReference>
<proteinExistence type="predicted"/>
<comment type="caution">
    <text evidence="1">The sequence shown here is derived from an EMBL/GenBank/DDBJ whole genome shotgun (WGS) entry which is preliminary data.</text>
</comment>
<dbReference type="AlphaFoldDB" id="A0A8T3BT51"/>